<dbReference type="GO" id="GO:0004739">
    <property type="term" value="F:pyruvate dehydrogenase (acetyl-transferring) activity"/>
    <property type="evidence" value="ECO:0007669"/>
    <property type="project" value="UniProtKB-UniRule"/>
</dbReference>
<evidence type="ECO:0000313" key="6">
    <source>
        <dbReference type="EMBL" id="ORJ61286.1"/>
    </source>
</evidence>
<dbReference type="Pfam" id="PF00676">
    <property type="entry name" value="E1_dh"/>
    <property type="match status" value="1"/>
</dbReference>
<protein>
    <recommendedName>
        <fullName evidence="4">Pyruvate dehydrogenase E1 component subunit alpha</fullName>
        <ecNumber evidence="4">1.2.4.1</ecNumber>
    </recommendedName>
</protein>
<name>A0A1X0Y847_9BACT</name>
<dbReference type="SUPFAM" id="SSF52518">
    <property type="entry name" value="Thiamin diphosphate-binding fold (THDP-binding)"/>
    <property type="match status" value="1"/>
</dbReference>
<evidence type="ECO:0000256" key="3">
    <source>
        <dbReference type="ARBA" id="ARBA00023052"/>
    </source>
</evidence>
<dbReference type="Proteomes" id="UP000193136">
    <property type="component" value="Unassembled WGS sequence"/>
</dbReference>
<evidence type="ECO:0000256" key="2">
    <source>
        <dbReference type="ARBA" id="ARBA00023002"/>
    </source>
</evidence>
<gene>
    <name evidence="6" type="ORF">B5V00_06520</name>
</gene>
<evidence type="ECO:0000259" key="5">
    <source>
        <dbReference type="Pfam" id="PF00676"/>
    </source>
</evidence>
<dbReference type="InterPro" id="IPR001017">
    <property type="entry name" value="DH_E1"/>
</dbReference>
<comment type="cofactor">
    <cofactor evidence="1 4">
        <name>thiamine diphosphate</name>
        <dbReference type="ChEBI" id="CHEBI:58937"/>
    </cofactor>
</comment>
<comment type="function">
    <text evidence="4">The pyruvate dehydrogenase complex catalyzes the overall conversion of pyruvate to acetyl-CoA and CO(2). It contains multiple copies of three enzymatic components: pyruvate dehydrogenase (E1), dihydrolipoamide acetyltransferase (E2) and lipoamide dehydrogenase (E3).</text>
</comment>
<dbReference type="CDD" id="cd02000">
    <property type="entry name" value="TPP_E1_PDC_ADC_BCADC"/>
    <property type="match status" value="1"/>
</dbReference>
<dbReference type="GO" id="GO:0009083">
    <property type="term" value="P:branched-chain amino acid catabolic process"/>
    <property type="evidence" value="ECO:0007669"/>
    <property type="project" value="TreeGrafter"/>
</dbReference>
<dbReference type="PANTHER" id="PTHR43380:SF1">
    <property type="entry name" value="2-OXOISOVALERATE DEHYDROGENASE SUBUNIT ALPHA, MITOCHONDRIAL"/>
    <property type="match status" value="1"/>
</dbReference>
<keyword evidence="7" id="KW-1185">Reference proteome</keyword>
<evidence type="ECO:0000313" key="7">
    <source>
        <dbReference type="Proteomes" id="UP000193136"/>
    </source>
</evidence>
<keyword evidence="2 4" id="KW-0560">Oxidoreductase</keyword>
<dbReference type="OrthoDB" id="9766715at2"/>
<dbReference type="InterPro" id="IPR050771">
    <property type="entry name" value="Alpha-ketoacid_DH_E1_comp"/>
</dbReference>
<dbReference type="InterPro" id="IPR029061">
    <property type="entry name" value="THDP-binding"/>
</dbReference>
<dbReference type="PANTHER" id="PTHR43380">
    <property type="entry name" value="2-OXOISOVALERATE DEHYDROGENASE SUBUNIT ALPHA, MITOCHONDRIAL"/>
    <property type="match status" value="1"/>
</dbReference>
<proteinExistence type="predicted"/>
<evidence type="ECO:0000256" key="4">
    <source>
        <dbReference type="RuleBase" id="RU366007"/>
    </source>
</evidence>
<comment type="catalytic activity">
    <reaction evidence="4">
        <text>N(6)-[(R)-lipoyl]-L-lysyl-[protein] + pyruvate + H(+) = N(6)-[(R)-S(8)-acetyldihydrolipoyl]-L-lysyl-[protein] + CO2</text>
        <dbReference type="Rhea" id="RHEA:19189"/>
        <dbReference type="Rhea" id="RHEA-COMP:10474"/>
        <dbReference type="Rhea" id="RHEA-COMP:10478"/>
        <dbReference type="ChEBI" id="CHEBI:15361"/>
        <dbReference type="ChEBI" id="CHEBI:15378"/>
        <dbReference type="ChEBI" id="CHEBI:16526"/>
        <dbReference type="ChEBI" id="CHEBI:83099"/>
        <dbReference type="ChEBI" id="CHEBI:83111"/>
        <dbReference type="EC" id="1.2.4.1"/>
    </reaction>
</comment>
<dbReference type="Gene3D" id="3.40.50.970">
    <property type="match status" value="1"/>
</dbReference>
<dbReference type="STRING" id="1969733.B5V00_06520"/>
<accession>A0A1X0Y847</accession>
<feature type="domain" description="Dehydrogenase E1 component" evidence="5">
    <location>
        <begin position="41"/>
        <end position="327"/>
    </location>
</feature>
<dbReference type="EC" id="1.2.4.1" evidence="4"/>
<reference evidence="6 7" key="1">
    <citation type="submission" date="2017-03" db="EMBL/GenBank/DDBJ databases">
        <title>Genome sequence of Geothermobacter sp. EPR-M, Deep-Sea Iron Reducer.</title>
        <authorList>
            <person name="Tully B."/>
            <person name="Savalia P."/>
            <person name="Abuyen K."/>
            <person name="Baughan C."/>
            <person name="Romero E."/>
            <person name="Ronkowski C."/>
            <person name="Torres B."/>
            <person name="Tremblay J."/>
            <person name="Trujillo A."/>
            <person name="Tyler M."/>
            <person name="Perez-Rodriguez I."/>
            <person name="Amend J."/>
        </authorList>
    </citation>
    <scope>NUCLEOTIDE SEQUENCE [LARGE SCALE GENOMIC DNA]</scope>
    <source>
        <strain evidence="6 7">EPR-M</strain>
    </source>
</reference>
<evidence type="ECO:0000256" key="1">
    <source>
        <dbReference type="ARBA" id="ARBA00001964"/>
    </source>
</evidence>
<dbReference type="NCBIfam" id="TIGR03181">
    <property type="entry name" value="PDH_E1_alph_x"/>
    <property type="match status" value="1"/>
</dbReference>
<keyword evidence="4 6" id="KW-0670">Pyruvate</keyword>
<dbReference type="EMBL" id="NAAD01000006">
    <property type="protein sequence ID" value="ORJ61286.1"/>
    <property type="molecule type" value="Genomic_DNA"/>
</dbReference>
<comment type="caution">
    <text evidence="6">The sequence shown here is derived from an EMBL/GenBank/DDBJ whole genome shotgun (WGS) entry which is preliminary data.</text>
</comment>
<dbReference type="InterPro" id="IPR017596">
    <property type="entry name" value="PdhA/BkdA"/>
</dbReference>
<keyword evidence="3 4" id="KW-0786">Thiamine pyrophosphate</keyword>
<sequence length="360" mass="40716">MSKKIIASFTVSRLEILDEQGRVDAELMPDLTDPDLVRLYELMLLTRQFDQRALHLQREGRLGTYPSVLGQEASQVGSAYALQKSDWFFPAFRELGVFVTLGYPLAEIYQYWNGDERGLLCPEQLNIFPICIAVGTHIPHAVGAAMAARYRGDPIATACYFGDGGTSKGDFHEGLNMAGVFQAPVVFIIQNNQWAISISRNHQTAAETLAQKAIAYGIPGIQVDGNDVLAVYQATREALQRARSGGGPSLIECDTYRMADHTTADDAARYRDPEEVQRWQRRDPLLRMRRFLADRGLWDDARQQQLETEIDARLDRAVAREEATPPARARDIFAYTWTEMTPRQKRQLQQLRDLRELDHG</sequence>
<organism evidence="6 7">
    <name type="scientific">Geothermobacter hydrogeniphilus</name>
    <dbReference type="NCBI Taxonomy" id="1969733"/>
    <lineage>
        <taxon>Bacteria</taxon>
        <taxon>Pseudomonadati</taxon>
        <taxon>Thermodesulfobacteriota</taxon>
        <taxon>Desulfuromonadia</taxon>
        <taxon>Desulfuromonadales</taxon>
        <taxon>Geothermobacteraceae</taxon>
        <taxon>Geothermobacter</taxon>
    </lineage>
</organism>
<comment type="subunit">
    <text evidence="4">Heterodimer of an alpha and a beta chain.</text>
</comment>
<dbReference type="RefSeq" id="WP_085009965.1">
    <property type="nucleotide sequence ID" value="NZ_NAAD01000006.1"/>
</dbReference>
<dbReference type="AlphaFoldDB" id="A0A1X0Y847"/>